<reference evidence="2" key="1">
    <citation type="journal article" date="2023" name="Access Microbiol">
        <title>De-novo genome assembly for Akanthomyces muscarius, a biocontrol agent of insect agricultural pests.</title>
        <authorList>
            <person name="Erdos Z."/>
            <person name="Studholme D.J."/>
            <person name="Raymond B."/>
            <person name="Sharma M."/>
        </authorList>
    </citation>
    <scope>NUCLEOTIDE SEQUENCE</scope>
    <source>
        <strain evidence="2">Ve6</strain>
    </source>
</reference>
<protein>
    <submittedName>
        <fullName evidence="2">Uncharacterized protein</fullName>
    </submittedName>
</protein>
<dbReference type="AlphaFoldDB" id="A0A9W8QHD2"/>
<proteinExistence type="predicted"/>
<feature type="compositionally biased region" description="Polar residues" evidence="1">
    <location>
        <begin position="13"/>
        <end position="26"/>
    </location>
</feature>
<keyword evidence="3" id="KW-1185">Reference proteome</keyword>
<dbReference type="RefSeq" id="XP_056056813.1">
    <property type="nucleotide sequence ID" value="XM_056202230.1"/>
</dbReference>
<evidence type="ECO:0000256" key="1">
    <source>
        <dbReference type="SAM" id="MobiDB-lite"/>
    </source>
</evidence>
<sequence length="92" mass="9840">MTLFTHADGAESSAESFNTASLTPNGAFTPATELEGDVSTRIWLELARAVRTNHTHDPTPGDTVIIVDKTFARVLACHPGGHLILDDITEVP</sequence>
<dbReference type="GeneID" id="80896131"/>
<gene>
    <name evidence="2" type="ORF">LMH87_008972</name>
</gene>
<evidence type="ECO:0000313" key="3">
    <source>
        <dbReference type="Proteomes" id="UP001144673"/>
    </source>
</evidence>
<evidence type="ECO:0000313" key="2">
    <source>
        <dbReference type="EMBL" id="KAJ4158446.1"/>
    </source>
</evidence>
<accession>A0A9W8QHD2</accession>
<name>A0A9W8QHD2_AKAMU</name>
<dbReference type="EMBL" id="JAJHUN010000006">
    <property type="protein sequence ID" value="KAJ4158446.1"/>
    <property type="molecule type" value="Genomic_DNA"/>
</dbReference>
<feature type="region of interest" description="Disordered" evidence="1">
    <location>
        <begin position="1"/>
        <end position="31"/>
    </location>
</feature>
<organism evidence="2 3">
    <name type="scientific">Akanthomyces muscarius</name>
    <name type="common">Entomopathogenic fungus</name>
    <name type="synonym">Lecanicillium muscarium</name>
    <dbReference type="NCBI Taxonomy" id="2231603"/>
    <lineage>
        <taxon>Eukaryota</taxon>
        <taxon>Fungi</taxon>
        <taxon>Dikarya</taxon>
        <taxon>Ascomycota</taxon>
        <taxon>Pezizomycotina</taxon>
        <taxon>Sordariomycetes</taxon>
        <taxon>Hypocreomycetidae</taxon>
        <taxon>Hypocreales</taxon>
        <taxon>Cordycipitaceae</taxon>
        <taxon>Akanthomyces</taxon>
    </lineage>
</organism>
<dbReference type="Proteomes" id="UP001144673">
    <property type="component" value="Unassembled WGS sequence"/>
</dbReference>
<comment type="caution">
    <text evidence="2">The sequence shown here is derived from an EMBL/GenBank/DDBJ whole genome shotgun (WGS) entry which is preliminary data.</text>
</comment>
<dbReference type="KEGG" id="amus:LMH87_008972"/>